<dbReference type="Proteomes" id="UP000234239">
    <property type="component" value="Unassembled WGS sequence"/>
</dbReference>
<accession>A0A0X8FCJ3</accession>
<name>A0A0X8FCJ3_9LACT</name>
<dbReference type="Pfam" id="PF01910">
    <property type="entry name" value="Thiamine_BP"/>
    <property type="match status" value="1"/>
</dbReference>
<dbReference type="InterPro" id="IPR029756">
    <property type="entry name" value="MTH1187/YkoF-like"/>
</dbReference>
<sequence length="108" mass="11880">MSQLNTLCALAIAPYGQGDHLSQYVIQAVKVIQDSGLSYQTHAMTTEIEGDLDEVMAVVTKAAKVLAENGIRTEISFRADIRPGRENAFEQKKASLAREEKKLADKED</sequence>
<evidence type="ECO:0000259" key="2">
    <source>
        <dbReference type="Pfam" id="PF01910"/>
    </source>
</evidence>
<evidence type="ECO:0000313" key="5">
    <source>
        <dbReference type="Proteomes" id="UP000069912"/>
    </source>
</evidence>
<dbReference type="EMBL" id="PKGY01000001">
    <property type="protein sequence ID" value="PKZ23242.1"/>
    <property type="molecule type" value="Genomic_DNA"/>
</dbReference>
<evidence type="ECO:0000313" key="3">
    <source>
        <dbReference type="EMBL" id="AMB94755.1"/>
    </source>
</evidence>
<dbReference type="InterPro" id="IPR051614">
    <property type="entry name" value="UPF0045_domain"/>
</dbReference>
<dbReference type="NCBIfam" id="TIGR00106">
    <property type="entry name" value="MTH1187 family thiamine-binding protein"/>
    <property type="match status" value="1"/>
</dbReference>
<dbReference type="InterPro" id="IPR002767">
    <property type="entry name" value="Thiamine_BP"/>
</dbReference>
<gene>
    <name evidence="3" type="ORF">AWM72_08290</name>
    <name evidence="4" type="ORF">CYJ28_01460</name>
</gene>
<feature type="domain" description="Thiamine-binding protein" evidence="2">
    <location>
        <begin position="9"/>
        <end position="95"/>
    </location>
</feature>
<keyword evidence="5" id="KW-1185">Reference proteome</keyword>
<dbReference type="PANTHER" id="PTHR33777:SF1">
    <property type="entry name" value="UPF0045 PROTEIN ECM15"/>
    <property type="match status" value="1"/>
</dbReference>
<dbReference type="Proteomes" id="UP000069912">
    <property type="component" value="Chromosome"/>
</dbReference>
<evidence type="ECO:0000256" key="1">
    <source>
        <dbReference type="ARBA" id="ARBA00010272"/>
    </source>
</evidence>
<dbReference type="PANTHER" id="PTHR33777">
    <property type="entry name" value="UPF0045 PROTEIN ECM15"/>
    <property type="match status" value="1"/>
</dbReference>
<evidence type="ECO:0000313" key="6">
    <source>
        <dbReference type="Proteomes" id="UP000234239"/>
    </source>
</evidence>
<protein>
    <submittedName>
        <fullName evidence="4">Thiamine-binding protein</fullName>
    </submittedName>
</protein>
<proteinExistence type="inferred from homology"/>
<comment type="similarity">
    <text evidence="1">Belongs to the UPF0045 family.</text>
</comment>
<dbReference type="EMBL" id="CP014160">
    <property type="protein sequence ID" value="AMB94755.1"/>
    <property type="molecule type" value="Genomic_DNA"/>
</dbReference>
<dbReference type="KEGG" id="asan:AWM72_08290"/>
<dbReference type="RefSeq" id="WP_067976163.1">
    <property type="nucleotide sequence ID" value="NZ_CAJHKM010000002.1"/>
</dbReference>
<dbReference type="Gene3D" id="3.30.70.930">
    <property type="match status" value="1"/>
</dbReference>
<reference evidence="4 6" key="3">
    <citation type="submission" date="2017-12" db="EMBL/GenBank/DDBJ databases">
        <title>Phylogenetic diversity of female urinary microbiome.</title>
        <authorList>
            <person name="Thomas-White K."/>
            <person name="Wolfe A.J."/>
        </authorList>
    </citation>
    <scope>NUCLEOTIDE SEQUENCE [LARGE SCALE GENOMIC DNA]</scope>
    <source>
        <strain evidence="4 6">UMB0139</strain>
    </source>
</reference>
<evidence type="ECO:0000313" key="4">
    <source>
        <dbReference type="EMBL" id="PKZ23242.1"/>
    </source>
</evidence>
<reference evidence="5" key="2">
    <citation type="submission" date="2016-01" db="EMBL/GenBank/DDBJ databases">
        <title>Six Aerococcus type strain genome sequencing and assembly using PacBio and Illumina Hiseq.</title>
        <authorList>
            <person name="Carkaci D."/>
            <person name="Dargis R."/>
            <person name="Nielsen X.C."/>
            <person name="Skovgaard O."/>
            <person name="Fuursted K."/>
            <person name="Christensen J.J."/>
        </authorList>
    </citation>
    <scope>NUCLEOTIDE SEQUENCE [LARGE SCALE GENOMIC DNA]</scope>
    <source>
        <strain evidence="5">CCUG43001</strain>
    </source>
</reference>
<dbReference type="AlphaFoldDB" id="A0A0X8FCJ3"/>
<organism evidence="3 5">
    <name type="scientific">Aerococcus sanguinicola</name>
    <dbReference type="NCBI Taxonomy" id="119206"/>
    <lineage>
        <taxon>Bacteria</taxon>
        <taxon>Bacillati</taxon>
        <taxon>Bacillota</taxon>
        <taxon>Bacilli</taxon>
        <taxon>Lactobacillales</taxon>
        <taxon>Aerococcaceae</taxon>
        <taxon>Aerococcus</taxon>
    </lineage>
</organism>
<dbReference type="OrthoDB" id="2147383at2"/>
<dbReference type="GeneID" id="92904066"/>
<dbReference type="GO" id="GO:0005829">
    <property type="term" value="C:cytosol"/>
    <property type="evidence" value="ECO:0007669"/>
    <property type="project" value="TreeGrafter"/>
</dbReference>
<reference evidence="3 5" key="1">
    <citation type="journal article" date="2016" name="Genome Announc.">
        <title>Complete Genome Sequences of Aerococcus christensenii CCUG 28831T, Aerococcus sanguinicola CCUG 43001T, Aerococcus urinae CCUG 36881T, Aerococcus urinaeequi CCUG 28094T, Aerococcus urinaehominis CCUG 42038 BT, and Aerococcus viridans CCUG 4311T.</title>
        <authorList>
            <person name="Carkaci D."/>
            <person name="Dargis R."/>
            <person name="Nielsen X.C."/>
            <person name="Skovgaard O."/>
            <person name="Fuursted K."/>
            <person name="Christensen J.J."/>
        </authorList>
    </citation>
    <scope>NUCLEOTIDE SEQUENCE [LARGE SCALE GENOMIC DNA]</scope>
    <source>
        <strain evidence="3 5">CCUG43001</strain>
    </source>
</reference>
<dbReference type="SUPFAM" id="SSF89957">
    <property type="entry name" value="MTH1187/YkoF-like"/>
    <property type="match status" value="1"/>
</dbReference>